<feature type="compositionally biased region" description="Polar residues" evidence="1">
    <location>
        <begin position="353"/>
        <end position="377"/>
    </location>
</feature>
<evidence type="ECO:0000313" key="2">
    <source>
        <dbReference type="EMBL" id="KAK0516455.1"/>
    </source>
</evidence>
<organism evidence="2 3">
    <name type="scientific">Cladonia borealis</name>
    <dbReference type="NCBI Taxonomy" id="184061"/>
    <lineage>
        <taxon>Eukaryota</taxon>
        <taxon>Fungi</taxon>
        <taxon>Dikarya</taxon>
        <taxon>Ascomycota</taxon>
        <taxon>Pezizomycotina</taxon>
        <taxon>Lecanoromycetes</taxon>
        <taxon>OSLEUM clade</taxon>
        <taxon>Lecanoromycetidae</taxon>
        <taxon>Lecanorales</taxon>
        <taxon>Lecanorineae</taxon>
        <taxon>Cladoniaceae</taxon>
        <taxon>Cladonia</taxon>
    </lineage>
</organism>
<reference evidence="2" key="1">
    <citation type="submission" date="2023-03" db="EMBL/GenBank/DDBJ databases">
        <title>Complete genome of Cladonia borealis.</title>
        <authorList>
            <person name="Park H."/>
        </authorList>
    </citation>
    <scope>NUCLEOTIDE SEQUENCE</scope>
    <source>
        <strain evidence="2">ANT050790</strain>
    </source>
</reference>
<feature type="region of interest" description="Disordered" evidence="1">
    <location>
        <begin position="189"/>
        <end position="220"/>
    </location>
</feature>
<keyword evidence="3" id="KW-1185">Reference proteome</keyword>
<feature type="compositionally biased region" description="Polar residues" evidence="1">
    <location>
        <begin position="98"/>
        <end position="109"/>
    </location>
</feature>
<dbReference type="EMBL" id="JAFEKC020000002">
    <property type="protein sequence ID" value="KAK0516455.1"/>
    <property type="molecule type" value="Genomic_DNA"/>
</dbReference>
<comment type="caution">
    <text evidence="2">The sequence shown here is derived from an EMBL/GenBank/DDBJ whole genome shotgun (WGS) entry which is preliminary data.</text>
</comment>
<sequence>MTSALNPSRKGRPTNKKLKKNNHSVGIQRLQKVLGSVNAEHEAGINPSTSTPAELDESGISPSRDTILRATIDQSGHASTMLENGGTPALSAPRELSGHTSPWAQSSSLAPEGFNNDMTNGRGFGRLSEHQTVEAIAACKAATSILIEIVNKDSNNAYVTPYSGGGLQKYGFPHSSPITYASPYSNPVPDVIATPSPSPSTNDAGESSIDPGRQPLDRTKVNVDVSIKKRKPQELPLQRCNFAEGDHQAKRRKGNSSVQYLKTNNGFHKRVPTNDSTRSRKKIAEGSKQTLDEGIDELKGSTEENEKVYATTLEGIDSFLTQAKGRFPGPDSDDSDNDAIHVNGKCAEKQSHNGESTISPPSSPQPANGQTMSNFQDPSWPGDRDIFAIVDRIVTDILPSESSHSLLPQGISHFNFRGSLEAHRLATELKRQVTILNPQNNVIVSKDLGLAMSMFYNHLSSRAFSCSKTVIPSPQAQVPFGMVTPMAQPGLLPMNYQPLPAHVYQHVPPPATFNQTVLPSQPASFITHGDAIPPSTIPLKRKLKIRPYGLPPAPDTGSGPKRRQRT</sequence>
<evidence type="ECO:0000256" key="1">
    <source>
        <dbReference type="SAM" id="MobiDB-lite"/>
    </source>
</evidence>
<gene>
    <name evidence="2" type="ORF">JMJ35_001058</name>
</gene>
<feature type="compositionally biased region" description="Basic residues" evidence="1">
    <location>
        <begin position="9"/>
        <end position="22"/>
    </location>
</feature>
<feature type="region of interest" description="Disordered" evidence="1">
    <location>
        <begin position="91"/>
        <end position="111"/>
    </location>
</feature>
<feature type="region of interest" description="Disordered" evidence="1">
    <location>
        <begin position="266"/>
        <end position="294"/>
    </location>
</feature>
<protein>
    <submittedName>
        <fullName evidence="2">Uncharacterized protein</fullName>
    </submittedName>
</protein>
<accession>A0AA39R9U5</accession>
<dbReference type="AlphaFoldDB" id="A0AA39R9U5"/>
<feature type="region of interest" description="Disordered" evidence="1">
    <location>
        <begin position="1"/>
        <end position="61"/>
    </location>
</feature>
<feature type="region of interest" description="Disordered" evidence="1">
    <location>
        <begin position="348"/>
        <end position="378"/>
    </location>
</feature>
<proteinExistence type="predicted"/>
<evidence type="ECO:0000313" key="3">
    <source>
        <dbReference type="Proteomes" id="UP001166286"/>
    </source>
</evidence>
<feature type="region of interest" description="Disordered" evidence="1">
    <location>
        <begin position="546"/>
        <end position="566"/>
    </location>
</feature>
<dbReference type="Proteomes" id="UP001166286">
    <property type="component" value="Unassembled WGS sequence"/>
</dbReference>
<name>A0AA39R9U5_9LECA</name>